<dbReference type="InterPro" id="IPR015421">
    <property type="entry name" value="PyrdxlP-dep_Trfase_major"/>
</dbReference>
<dbReference type="GO" id="GO:0000271">
    <property type="term" value="P:polysaccharide biosynthetic process"/>
    <property type="evidence" value="ECO:0007669"/>
    <property type="project" value="TreeGrafter"/>
</dbReference>
<comment type="cofactor">
    <cofactor evidence="1">
        <name>pyridoxal 5'-phosphate</name>
        <dbReference type="ChEBI" id="CHEBI:597326"/>
    </cofactor>
</comment>
<dbReference type="InterPro" id="IPR000653">
    <property type="entry name" value="DegT/StrS_aminotransferase"/>
</dbReference>
<reference evidence="9" key="1">
    <citation type="submission" date="2014-03" db="EMBL/GenBank/DDBJ databases">
        <title>Activation of a cryptic gene cluster uncovers an unexpected logic of ansamycin biosynthesis in Streptomyces sp. LZ35.</title>
        <authorList>
            <person name="Li S."/>
            <person name="Wang H."/>
            <person name="Shen Y."/>
        </authorList>
    </citation>
    <scope>NUCLEOTIDE SEQUENCE</scope>
    <source>
        <strain evidence="9">LZ35</strain>
    </source>
</reference>
<evidence type="ECO:0000256" key="7">
    <source>
        <dbReference type="PIRSR" id="PIRSR000390-2"/>
    </source>
</evidence>
<feature type="modified residue" description="N6-(pyridoxal phosphate)lysine" evidence="7">
    <location>
        <position position="229"/>
    </location>
</feature>
<dbReference type="Gene3D" id="3.90.1150.10">
    <property type="entry name" value="Aspartate Aminotransferase, domain 1"/>
    <property type="match status" value="1"/>
</dbReference>
<accession>A0A068ELK2</accession>
<keyword evidence="4 7" id="KW-0663">Pyridoxal phosphate</keyword>
<protein>
    <submittedName>
        <fullName evidence="9">NamK</fullName>
    </submittedName>
</protein>
<dbReference type="Gene3D" id="3.40.640.10">
    <property type="entry name" value="Type I PLP-dependent aspartate aminotransferase-like (Major domain)"/>
    <property type="match status" value="1"/>
</dbReference>
<feature type="active site" description="Proton acceptor" evidence="6">
    <location>
        <position position="229"/>
    </location>
</feature>
<dbReference type="PIRSF" id="PIRSF000390">
    <property type="entry name" value="PLP_StrS"/>
    <property type="match status" value="1"/>
</dbReference>
<dbReference type="InterPro" id="IPR015424">
    <property type="entry name" value="PyrdxlP-dep_Trfase"/>
</dbReference>
<evidence type="ECO:0000256" key="1">
    <source>
        <dbReference type="ARBA" id="ARBA00001933"/>
    </source>
</evidence>
<feature type="region of interest" description="Disordered" evidence="8">
    <location>
        <begin position="1"/>
        <end position="22"/>
    </location>
</feature>
<evidence type="ECO:0000256" key="4">
    <source>
        <dbReference type="ARBA" id="ARBA00022898"/>
    </source>
</evidence>
<organism evidence="9">
    <name type="scientific">Streptomyces sp. LZ35</name>
    <dbReference type="NCBI Taxonomy" id="1245024"/>
    <lineage>
        <taxon>Bacteria</taxon>
        <taxon>Bacillati</taxon>
        <taxon>Actinomycetota</taxon>
        <taxon>Actinomycetes</taxon>
        <taxon>Kitasatosporales</taxon>
        <taxon>Streptomycetaceae</taxon>
        <taxon>Streptomyces</taxon>
    </lineage>
</organism>
<evidence type="ECO:0000256" key="8">
    <source>
        <dbReference type="SAM" id="MobiDB-lite"/>
    </source>
</evidence>
<dbReference type="EMBL" id="KJ590158">
    <property type="protein sequence ID" value="AID50089.1"/>
    <property type="molecule type" value="Genomic_DNA"/>
</dbReference>
<evidence type="ECO:0000256" key="5">
    <source>
        <dbReference type="ARBA" id="ARBA00038398"/>
    </source>
</evidence>
<keyword evidence="2" id="KW-0032">Aminotransferase</keyword>
<proteinExistence type="inferred from homology"/>
<dbReference type="AlphaFoldDB" id="A0A068ELK2"/>
<evidence type="ECO:0000256" key="6">
    <source>
        <dbReference type="PIRSR" id="PIRSR000390-1"/>
    </source>
</evidence>
<sequence>MWGGKSGAYRERRTSGHVPRPALCRPSAIGREMFEMKIWRRMNARRTPEFPTWPQYDDGERTGLIRALEQGQWWRMGGSEVDSFESEFADFHGAPHALAVTNGTHALELALQCLGVGPGTEVIVPAFTFISSSQAAQRLGAVAVPVDVDLDTYNIDVAAAASAVTPLTKAIMPVHMAGLIADMDALGELSADTGVPLLQDAAHAHGARWQGKRVGELGTVASFSFQNGKLMTAGEGGALLLPDEETYEAAFLRHSCGRSRTDRRYMHQTAGTNMRLNEFSAAVLRAQLGRLDAQITLRDQRWTLLSRLLGEIDGVVPQGSDPRADRNSHYMAMFRIPGISEEARNALVDTLVEAGLPAFAAFRAIYRTDAFWETAAPDTTVDKLAESCPHTEAISTDCIWLHHRVLLASEEALHTTAEIIADAVAAR</sequence>
<gene>
    <name evidence="9" type="primary">namK</name>
</gene>
<dbReference type="PANTHER" id="PTHR30244:SF34">
    <property type="entry name" value="DTDP-4-AMINO-4,6-DIDEOXYGALACTOSE TRANSAMINASE"/>
    <property type="match status" value="1"/>
</dbReference>
<dbReference type="GO" id="GO:0030170">
    <property type="term" value="F:pyridoxal phosphate binding"/>
    <property type="evidence" value="ECO:0007669"/>
    <property type="project" value="TreeGrafter"/>
</dbReference>
<evidence type="ECO:0000313" key="9">
    <source>
        <dbReference type="EMBL" id="AID50089.1"/>
    </source>
</evidence>
<evidence type="ECO:0000256" key="2">
    <source>
        <dbReference type="ARBA" id="ARBA00022576"/>
    </source>
</evidence>
<dbReference type="CDD" id="cd00616">
    <property type="entry name" value="AHBA_syn"/>
    <property type="match status" value="1"/>
</dbReference>
<dbReference type="InterPro" id="IPR015422">
    <property type="entry name" value="PyrdxlP-dep_Trfase_small"/>
</dbReference>
<dbReference type="PANTHER" id="PTHR30244">
    <property type="entry name" value="TRANSAMINASE"/>
    <property type="match status" value="1"/>
</dbReference>
<keyword evidence="3" id="KW-0808">Transferase</keyword>
<dbReference type="Pfam" id="PF01041">
    <property type="entry name" value="DegT_DnrJ_EryC1"/>
    <property type="match status" value="1"/>
</dbReference>
<evidence type="ECO:0000256" key="3">
    <source>
        <dbReference type="ARBA" id="ARBA00022679"/>
    </source>
</evidence>
<name>A0A068ELK2_9ACTN</name>
<dbReference type="SUPFAM" id="SSF53383">
    <property type="entry name" value="PLP-dependent transferases"/>
    <property type="match status" value="1"/>
</dbReference>
<comment type="similarity">
    <text evidence="5">Belongs to the DegT/DnrJ/EryC1 family. L-glutamine:2-deoxy-scyllo-inosose/scyllo-inosose aminotransferase subfamily.</text>
</comment>
<dbReference type="GO" id="GO:0008483">
    <property type="term" value="F:transaminase activity"/>
    <property type="evidence" value="ECO:0007669"/>
    <property type="project" value="UniProtKB-KW"/>
</dbReference>